<dbReference type="SUPFAM" id="SSF53756">
    <property type="entry name" value="UDP-Glycosyltransferase/glycogen phosphorylase"/>
    <property type="match status" value="1"/>
</dbReference>
<dbReference type="Gene3D" id="3.40.50.2000">
    <property type="entry name" value="Glycogen Phosphorylase B"/>
    <property type="match status" value="3"/>
</dbReference>
<evidence type="ECO:0000313" key="3">
    <source>
        <dbReference type="EMBL" id="CDP20291.1"/>
    </source>
</evidence>
<gene>
    <name evidence="3" type="ORF">GSCOC_T00003963001</name>
</gene>
<dbReference type="Gramene" id="CDP20291">
    <property type="protein sequence ID" value="CDP20291"/>
    <property type="gene ID" value="GSCOC_T00003963001"/>
</dbReference>
<protein>
    <submittedName>
        <fullName evidence="3">DH200=94 genomic scaffold, scaffold_1080</fullName>
    </submittedName>
</protein>
<comment type="similarity">
    <text evidence="1">Belongs to the UDP-glycosyltransferase family.</text>
</comment>
<keyword evidence="2" id="KW-0808">Transferase</keyword>
<dbReference type="GO" id="GO:0080043">
    <property type="term" value="F:quercetin 3-O-glucosyltransferase activity"/>
    <property type="evidence" value="ECO:0007669"/>
    <property type="project" value="TreeGrafter"/>
</dbReference>
<dbReference type="PANTHER" id="PTHR11926:SF774">
    <property type="entry name" value="UDP-GLYCOSYLTRANSFERASE 85A1-RELATED"/>
    <property type="match status" value="1"/>
</dbReference>
<organism evidence="3 4">
    <name type="scientific">Coffea canephora</name>
    <name type="common">Robusta coffee</name>
    <dbReference type="NCBI Taxonomy" id="49390"/>
    <lineage>
        <taxon>Eukaryota</taxon>
        <taxon>Viridiplantae</taxon>
        <taxon>Streptophyta</taxon>
        <taxon>Embryophyta</taxon>
        <taxon>Tracheophyta</taxon>
        <taxon>Spermatophyta</taxon>
        <taxon>Magnoliopsida</taxon>
        <taxon>eudicotyledons</taxon>
        <taxon>Gunneridae</taxon>
        <taxon>Pentapetalae</taxon>
        <taxon>asterids</taxon>
        <taxon>lamiids</taxon>
        <taxon>Gentianales</taxon>
        <taxon>Rubiaceae</taxon>
        <taxon>Ixoroideae</taxon>
        <taxon>Gardenieae complex</taxon>
        <taxon>Bertiereae - Coffeeae clade</taxon>
        <taxon>Coffeeae</taxon>
        <taxon>Coffea</taxon>
    </lineage>
</organism>
<dbReference type="InterPro" id="IPR002213">
    <property type="entry name" value="UDP_glucos_trans"/>
</dbReference>
<keyword evidence="4" id="KW-1185">Reference proteome</keyword>
<dbReference type="PhylomeDB" id="A0A068VHV3"/>
<dbReference type="PANTHER" id="PTHR11926">
    <property type="entry name" value="GLUCOSYL/GLUCURONOSYL TRANSFERASES"/>
    <property type="match status" value="1"/>
</dbReference>
<evidence type="ECO:0000256" key="1">
    <source>
        <dbReference type="ARBA" id="ARBA00009995"/>
    </source>
</evidence>
<sequence length="313" mass="35925">MVSIALLEKKPHAACITAPAQGHIKPMLKLAKLLHQNGFHITFVNTEFNRRRLLKSRVLLWTASASSYLASKFFEVIYFLLPCISGIKKKERNSLNNASYLTNGYLDIVLDWIPRLEGTSLKDLLSFLRATNPDEFMLKYIMQETGRAREACAIIINTFQQLEQHLLHALSSYLPPIYPSRPLNILDNQVKDKNLKEIGSNLWKEEPECLIRKIQTRCRICMGLANSKQNFLWISRPDLVSGDLAILPSYFLLIIKNRCSLCGRSWCSREKVLKHPFVGGFLTHIGWNSTIENISYGLPMICWPFFADQQTYC</sequence>
<evidence type="ECO:0000256" key="2">
    <source>
        <dbReference type="ARBA" id="ARBA00022679"/>
    </source>
</evidence>
<proteinExistence type="inferred from homology"/>
<name>A0A068VHV3_COFCA</name>
<dbReference type="EMBL" id="HG740164">
    <property type="protein sequence ID" value="CDP20291.1"/>
    <property type="molecule type" value="Genomic_DNA"/>
</dbReference>
<dbReference type="GO" id="GO:0080044">
    <property type="term" value="F:quercetin 7-O-glucosyltransferase activity"/>
    <property type="evidence" value="ECO:0007669"/>
    <property type="project" value="TreeGrafter"/>
</dbReference>
<dbReference type="AlphaFoldDB" id="A0A068VHV3"/>
<dbReference type="CDD" id="cd03784">
    <property type="entry name" value="GT1_Gtf-like"/>
    <property type="match status" value="1"/>
</dbReference>
<dbReference type="Proteomes" id="UP000295252">
    <property type="component" value="Unassembled WGS sequence"/>
</dbReference>
<accession>A0A068VHV3</accession>
<dbReference type="Pfam" id="PF00201">
    <property type="entry name" value="UDPGT"/>
    <property type="match status" value="1"/>
</dbReference>
<evidence type="ECO:0000313" key="4">
    <source>
        <dbReference type="Proteomes" id="UP000295252"/>
    </source>
</evidence>
<dbReference type="OMA" id="TRCRICM"/>
<dbReference type="OrthoDB" id="5835829at2759"/>
<reference evidence="4" key="1">
    <citation type="journal article" date="2014" name="Science">
        <title>The coffee genome provides insight into the convergent evolution of caffeine biosynthesis.</title>
        <authorList>
            <person name="Denoeud F."/>
            <person name="Carretero-Paulet L."/>
            <person name="Dereeper A."/>
            <person name="Droc G."/>
            <person name="Guyot R."/>
            <person name="Pietrella M."/>
            <person name="Zheng C."/>
            <person name="Alberti A."/>
            <person name="Anthony F."/>
            <person name="Aprea G."/>
            <person name="Aury J.M."/>
            <person name="Bento P."/>
            <person name="Bernard M."/>
            <person name="Bocs S."/>
            <person name="Campa C."/>
            <person name="Cenci A."/>
            <person name="Combes M.C."/>
            <person name="Crouzillat D."/>
            <person name="Da Silva C."/>
            <person name="Daddiego L."/>
            <person name="De Bellis F."/>
            <person name="Dussert S."/>
            <person name="Garsmeur O."/>
            <person name="Gayraud T."/>
            <person name="Guignon V."/>
            <person name="Jahn K."/>
            <person name="Jamilloux V."/>
            <person name="Joet T."/>
            <person name="Labadie K."/>
            <person name="Lan T."/>
            <person name="Leclercq J."/>
            <person name="Lepelley M."/>
            <person name="Leroy T."/>
            <person name="Li L.T."/>
            <person name="Librado P."/>
            <person name="Lopez L."/>
            <person name="Munoz A."/>
            <person name="Noel B."/>
            <person name="Pallavicini A."/>
            <person name="Perrotta G."/>
            <person name="Poncet V."/>
            <person name="Pot D."/>
            <person name="Priyono X."/>
            <person name="Rigoreau M."/>
            <person name="Rouard M."/>
            <person name="Rozas J."/>
            <person name="Tranchant-Dubreuil C."/>
            <person name="VanBuren R."/>
            <person name="Zhang Q."/>
            <person name="Andrade A.C."/>
            <person name="Argout X."/>
            <person name="Bertrand B."/>
            <person name="de Kochko A."/>
            <person name="Graziosi G."/>
            <person name="Henry R.J."/>
            <person name="Jayarama X."/>
            <person name="Ming R."/>
            <person name="Nagai C."/>
            <person name="Rounsley S."/>
            <person name="Sankoff D."/>
            <person name="Giuliano G."/>
            <person name="Albert V.A."/>
            <person name="Wincker P."/>
            <person name="Lashermes P."/>
        </authorList>
    </citation>
    <scope>NUCLEOTIDE SEQUENCE [LARGE SCALE GENOMIC DNA]</scope>
    <source>
        <strain evidence="4">cv. DH200-94</strain>
    </source>
</reference>
<dbReference type="InParanoid" id="A0A068VHV3"/>